<keyword evidence="6 12" id="KW-0106">Calcium</keyword>
<dbReference type="Pfam" id="PF01557">
    <property type="entry name" value="FAA_hydrolase"/>
    <property type="match status" value="1"/>
</dbReference>
<dbReference type="SUPFAM" id="SSF56529">
    <property type="entry name" value="FAH"/>
    <property type="match status" value="1"/>
</dbReference>
<dbReference type="SUPFAM" id="SSF63433">
    <property type="entry name" value="Fumarylacetoacetate hydrolase, FAH, N-terminal domain"/>
    <property type="match status" value="1"/>
</dbReference>
<feature type="binding site" evidence="12">
    <location>
        <position position="133"/>
    </location>
    <ligand>
        <name>Ca(2+)</name>
        <dbReference type="ChEBI" id="CHEBI:29108"/>
    </ligand>
</feature>
<feature type="binding site" evidence="11">
    <location>
        <position position="360"/>
    </location>
    <ligand>
        <name>substrate</name>
    </ligand>
</feature>
<feature type="domain" description="Fumarylacetoacetase N-terminal" evidence="15">
    <location>
        <begin position="16"/>
        <end position="125"/>
    </location>
</feature>
<dbReference type="GO" id="GO:0046872">
    <property type="term" value="F:metal ion binding"/>
    <property type="evidence" value="ECO:0007669"/>
    <property type="project" value="UniProtKB-UniRule"/>
</dbReference>
<dbReference type="GO" id="GO:1902000">
    <property type="term" value="P:homogentisate catabolic process"/>
    <property type="evidence" value="ECO:0007669"/>
    <property type="project" value="TreeGrafter"/>
</dbReference>
<dbReference type="NCBIfam" id="TIGR01266">
    <property type="entry name" value="fum_ac_acetase"/>
    <property type="match status" value="1"/>
</dbReference>
<feature type="binding site" evidence="11">
    <location>
        <position position="250"/>
    </location>
    <ligand>
        <name>substrate</name>
    </ligand>
</feature>
<dbReference type="InterPro" id="IPR005959">
    <property type="entry name" value="Fumarylacetoacetase"/>
</dbReference>
<dbReference type="PANTHER" id="PTHR43069:SF2">
    <property type="entry name" value="FUMARYLACETOACETASE"/>
    <property type="match status" value="1"/>
</dbReference>
<feature type="binding site" evidence="11">
    <location>
        <position position="149"/>
    </location>
    <ligand>
        <name>substrate</name>
    </ligand>
</feature>
<dbReference type="Gene3D" id="2.30.30.230">
    <property type="entry name" value="Fumarylacetoacetase, N-terminal domain"/>
    <property type="match status" value="1"/>
</dbReference>
<feature type="binding site" evidence="12">
    <location>
        <position position="243"/>
    </location>
    <ligand>
        <name>Ca(2+)</name>
        <dbReference type="ChEBI" id="CHEBI:29108"/>
    </ligand>
</feature>
<evidence type="ECO:0000256" key="2">
    <source>
        <dbReference type="ARBA" id="ARBA00010211"/>
    </source>
</evidence>
<feature type="binding site" evidence="12">
    <location>
        <position position="211"/>
    </location>
    <ligand>
        <name>Ca(2+)</name>
        <dbReference type="ChEBI" id="CHEBI:29108"/>
    </ligand>
</feature>
<comment type="similarity">
    <text evidence="2 13">Belongs to the FAH family.</text>
</comment>
<dbReference type="AlphaFoldDB" id="A0AA39LC00"/>
<dbReference type="GO" id="GO:0004334">
    <property type="term" value="F:fumarylacetoacetase activity"/>
    <property type="evidence" value="ECO:0007669"/>
    <property type="project" value="UniProtKB-UniRule"/>
</dbReference>
<feature type="binding site" evidence="12">
    <location>
        <position position="209"/>
    </location>
    <ligand>
        <name>Ca(2+)</name>
        <dbReference type="ChEBI" id="CHEBI:29108"/>
    </ligand>
</feature>
<evidence type="ECO:0000256" key="1">
    <source>
        <dbReference type="ARBA" id="ARBA00004782"/>
    </source>
</evidence>
<dbReference type="GO" id="GO:0006572">
    <property type="term" value="P:L-tyrosine catabolic process"/>
    <property type="evidence" value="ECO:0007669"/>
    <property type="project" value="UniProtKB-UniRule"/>
</dbReference>
<protein>
    <recommendedName>
        <fullName evidence="3 13">Fumarylacetoacetase</fullName>
        <ecNumber evidence="3 13">3.7.1.2</ecNumber>
    </recommendedName>
    <alternativeName>
        <fullName evidence="13">Fumarylacetoacetate hydrolase</fullName>
    </alternativeName>
</protein>
<organism evidence="16 17">
    <name type="scientific">Sarocladium strictum</name>
    <name type="common">Black bundle disease fungus</name>
    <name type="synonym">Acremonium strictum</name>
    <dbReference type="NCBI Taxonomy" id="5046"/>
    <lineage>
        <taxon>Eukaryota</taxon>
        <taxon>Fungi</taxon>
        <taxon>Dikarya</taxon>
        <taxon>Ascomycota</taxon>
        <taxon>Pezizomycotina</taxon>
        <taxon>Sordariomycetes</taxon>
        <taxon>Hypocreomycetidae</taxon>
        <taxon>Hypocreales</taxon>
        <taxon>Sarocladiaceae</taxon>
        <taxon>Sarocladium</taxon>
    </lineage>
</organism>
<feature type="binding site" evidence="12">
    <location>
        <position position="267"/>
    </location>
    <ligand>
        <name>Mg(2+)</name>
        <dbReference type="ChEBI" id="CHEBI:18420"/>
    </ligand>
</feature>
<dbReference type="EMBL" id="JAPDFR010000001">
    <property type="protein sequence ID" value="KAK0391667.1"/>
    <property type="molecule type" value="Genomic_DNA"/>
</dbReference>
<evidence type="ECO:0000259" key="14">
    <source>
        <dbReference type="Pfam" id="PF01557"/>
    </source>
</evidence>
<feature type="binding site" evidence="12">
    <location>
        <position position="263"/>
    </location>
    <ligand>
        <name>Mg(2+)</name>
        <dbReference type="ChEBI" id="CHEBI:18420"/>
    </ligand>
</feature>
<dbReference type="PANTHER" id="PTHR43069">
    <property type="entry name" value="FUMARYLACETOACETASE"/>
    <property type="match status" value="1"/>
</dbReference>
<evidence type="ECO:0000256" key="12">
    <source>
        <dbReference type="PIRSR" id="PIRSR605959-3"/>
    </source>
</evidence>
<evidence type="ECO:0000256" key="4">
    <source>
        <dbReference type="ARBA" id="ARBA00022723"/>
    </source>
</evidence>
<evidence type="ECO:0000256" key="3">
    <source>
        <dbReference type="ARBA" id="ARBA00012094"/>
    </source>
</evidence>
<comment type="cofactor">
    <cofactor evidence="13">
        <name>Mg(2+)</name>
        <dbReference type="ChEBI" id="CHEBI:18420"/>
    </cofactor>
    <cofactor evidence="13">
        <name>Ca(2+)</name>
        <dbReference type="ChEBI" id="CHEBI:29108"/>
    </cofactor>
</comment>
<evidence type="ECO:0000256" key="10">
    <source>
        <dbReference type="PIRSR" id="PIRSR605959-1"/>
    </source>
</evidence>
<feature type="binding site" evidence="11">
    <location>
        <position position="135"/>
    </location>
    <ligand>
        <name>substrate</name>
    </ligand>
</feature>
<keyword evidence="8 13" id="KW-0828">Tyrosine catabolism</keyword>
<evidence type="ECO:0000256" key="9">
    <source>
        <dbReference type="ARBA" id="ARBA00023232"/>
    </source>
</evidence>
<gene>
    <name evidence="16" type="ORF">NLU13_1166</name>
</gene>
<comment type="caution">
    <text evidence="16">The sequence shown here is derived from an EMBL/GenBank/DDBJ whole genome shotgun (WGS) entry which is preliminary data.</text>
</comment>
<keyword evidence="7 12" id="KW-0460">Magnesium</keyword>
<evidence type="ECO:0000256" key="13">
    <source>
        <dbReference type="RuleBase" id="RU366008"/>
    </source>
</evidence>
<reference evidence="16" key="1">
    <citation type="submission" date="2022-10" db="EMBL/GenBank/DDBJ databases">
        <title>Determination and structural analysis of whole genome sequence of Sarocladium strictum F4-1.</title>
        <authorList>
            <person name="Hu L."/>
            <person name="Jiang Y."/>
        </authorList>
    </citation>
    <scope>NUCLEOTIDE SEQUENCE</scope>
    <source>
        <strain evidence="16">F4-1</strain>
    </source>
</reference>
<dbReference type="InterPro" id="IPR011234">
    <property type="entry name" value="Fumarylacetoacetase-like_C"/>
</dbReference>
<dbReference type="InterPro" id="IPR036663">
    <property type="entry name" value="Fumarylacetoacetase_C_sf"/>
</dbReference>
<keyword evidence="5 13" id="KW-0378">Hydrolase</keyword>
<dbReference type="FunFam" id="3.90.850.10:FF:000009">
    <property type="entry name" value="Fumarylacetoacetase"/>
    <property type="match status" value="1"/>
</dbReference>
<dbReference type="Pfam" id="PF09298">
    <property type="entry name" value="FAA_hydrolase_N"/>
    <property type="match status" value="1"/>
</dbReference>
<evidence type="ECO:0000313" key="16">
    <source>
        <dbReference type="EMBL" id="KAK0391667.1"/>
    </source>
</evidence>
<accession>A0AA39LC00</accession>
<dbReference type="EC" id="3.7.1.2" evidence="3 13"/>
<evidence type="ECO:0000256" key="6">
    <source>
        <dbReference type="ARBA" id="ARBA00022837"/>
    </source>
</evidence>
<name>A0AA39LC00_SARSR</name>
<comment type="catalytic activity">
    <reaction evidence="13">
        <text>4-fumarylacetoacetate + H2O = acetoacetate + fumarate + H(+)</text>
        <dbReference type="Rhea" id="RHEA:10244"/>
        <dbReference type="ChEBI" id="CHEBI:13705"/>
        <dbReference type="ChEBI" id="CHEBI:15377"/>
        <dbReference type="ChEBI" id="CHEBI:15378"/>
        <dbReference type="ChEBI" id="CHEBI:18034"/>
        <dbReference type="ChEBI" id="CHEBI:29806"/>
        <dbReference type="EC" id="3.7.1.2"/>
    </reaction>
</comment>
<sequence length="430" mass="46360">MASWLDISPSSHFSLANIPFGVISTAADATDRPAIAIGDYALDLRAFAQGGGFSADPSIEKHAAVFSSRTLNDLAALGRPFHRTLRQYLQSVFAADTPHAALLKDNASLRSTALLPLKDVTNHLPLAIGDYTDFYAGKHHAFNVGCLFRGPDNALQPNYTHLPVAYHGRASSVVVSGTPIRRPWGQILADPKAEPKIPTFTPCRRFDIELELGMFVCGGNDLGSPIPVAKADDHIFGYVLLNDWSARDIQAWEYVPLGPFTSKNVGTSISPWVVLADAMEAFKTQGIPNDSDICSYLKEPTKESLLDIHLEIDLITGDGNRTTISKTNSKNLLWSWPQMMAHHTITGCNLRTGDLLGSGTISGPEPGTEGSMLEQTQGGKVIIKLSNGEERKFLQDGDTVVIRGRAGREGALVGFGEVSGTILAPLDLSQ</sequence>
<feature type="binding site" evidence="11">
    <location>
        <position position="254"/>
    </location>
    <ligand>
        <name>substrate</name>
    </ligand>
</feature>
<evidence type="ECO:0000256" key="5">
    <source>
        <dbReference type="ARBA" id="ARBA00022801"/>
    </source>
</evidence>
<feature type="domain" description="Fumarylacetoacetase-like C-terminal" evidence="14">
    <location>
        <begin position="132"/>
        <end position="404"/>
    </location>
</feature>
<evidence type="ECO:0000259" key="15">
    <source>
        <dbReference type="Pfam" id="PF09298"/>
    </source>
</evidence>
<dbReference type="InterPro" id="IPR015377">
    <property type="entry name" value="Fumarylacetoacetase_N"/>
</dbReference>
<dbReference type="GO" id="GO:0006559">
    <property type="term" value="P:L-phenylalanine catabolic process"/>
    <property type="evidence" value="ECO:0007669"/>
    <property type="project" value="UniProtKB-UniRule"/>
</dbReference>
<dbReference type="Gene3D" id="3.90.850.10">
    <property type="entry name" value="Fumarylacetoacetase-like, C-terminal domain"/>
    <property type="match status" value="1"/>
</dbReference>
<evidence type="ECO:0000256" key="8">
    <source>
        <dbReference type="ARBA" id="ARBA00022878"/>
    </source>
</evidence>
<dbReference type="Proteomes" id="UP001175261">
    <property type="component" value="Unassembled WGS sequence"/>
</dbReference>
<feature type="binding site" evidence="12">
    <location>
        <position position="243"/>
    </location>
    <ligand>
        <name>Mg(2+)</name>
        <dbReference type="ChEBI" id="CHEBI:18420"/>
    </ligand>
</feature>
<feature type="active site" description="Proton acceptor" evidence="10">
    <location>
        <position position="140"/>
    </location>
</feature>
<evidence type="ECO:0000256" key="7">
    <source>
        <dbReference type="ARBA" id="ARBA00022842"/>
    </source>
</evidence>
<comment type="pathway">
    <text evidence="1 13">Amino-acid degradation; L-phenylalanine degradation; acetoacetate and fumarate from L-phenylalanine: step 6/6.</text>
</comment>
<evidence type="ECO:0000256" key="11">
    <source>
        <dbReference type="PIRSR" id="PIRSR605959-2"/>
    </source>
</evidence>
<keyword evidence="17" id="KW-1185">Reference proteome</keyword>
<evidence type="ECO:0000313" key="17">
    <source>
        <dbReference type="Proteomes" id="UP001175261"/>
    </source>
</evidence>
<dbReference type="InterPro" id="IPR036462">
    <property type="entry name" value="Fumarylacetoacetase_N_sf"/>
</dbReference>
<keyword evidence="4 12" id="KW-0479">Metal-binding</keyword>
<keyword evidence="9 13" id="KW-0585">Phenylalanine catabolism</keyword>
<proteinExistence type="inferred from homology"/>